<dbReference type="KEGG" id="tsph:KIH39_10355"/>
<evidence type="ECO:0000313" key="2">
    <source>
        <dbReference type="Proteomes" id="UP000676194"/>
    </source>
</evidence>
<dbReference type="Proteomes" id="UP000676194">
    <property type="component" value="Chromosome"/>
</dbReference>
<dbReference type="RefSeq" id="WP_213499253.1">
    <property type="nucleotide sequence ID" value="NZ_CP074694.1"/>
</dbReference>
<dbReference type="AlphaFoldDB" id="A0A8E6F006"/>
<accession>A0A8E6F006</accession>
<gene>
    <name evidence="1" type="ORF">KIH39_10355</name>
</gene>
<dbReference type="EMBL" id="CP074694">
    <property type="protein sequence ID" value="QVL34283.1"/>
    <property type="molecule type" value="Genomic_DNA"/>
</dbReference>
<evidence type="ECO:0000313" key="1">
    <source>
        <dbReference type="EMBL" id="QVL34283.1"/>
    </source>
</evidence>
<organism evidence="1 2">
    <name type="scientific">Telmatocola sphagniphila</name>
    <dbReference type="NCBI Taxonomy" id="1123043"/>
    <lineage>
        <taxon>Bacteria</taxon>
        <taxon>Pseudomonadati</taxon>
        <taxon>Planctomycetota</taxon>
        <taxon>Planctomycetia</taxon>
        <taxon>Gemmatales</taxon>
        <taxon>Gemmataceae</taxon>
    </lineage>
</organism>
<sequence>MPGMDISQAFSICEETGSFAFEVEIVLEFPAVLNEPVFSESCIPSELAWGSWIVGWVSACSAGVLMAAARSDKGLDAASAGRNWLSLLRGGSDGLSSGKIHPSCTSYHNKSIATQKVKEK</sequence>
<proteinExistence type="predicted"/>
<name>A0A8E6F006_9BACT</name>
<protein>
    <submittedName>
        <fullName evidence="1">Uncharacterized protein</fullName>
    </submittedName>
</protein>
<keyword evidence="2" id="KW-1185">Reference proteome</keyword>
<reference evidence="1" key="1">
    <citation type="submission" date="2021-05" db="EMBL/GenBank/DDBJ databases">
        <title>Complete genome sequence of the cellulolytic planctomycete Telmatocola sphagniphila SP2T and characterization of the first cellulase from planctomycetes.</title>
        <authorList>
            <person name="Rakitin A.L."/>
            <person name="Beletsky A.V."/>
            <person name="Naumoff D.G."/>
            <person name="Kulichevskaya I.S."/>
            <person name="Mardanov A.V."/>
            <person name="Ravin N.V."/>
            <person name="Dedysh S.N."/>
        </authorList>
    </citation>
    <scope>NUCLEOTIDE SEQUENCE</scope>
    <source>
        <strain evidence="1">SP2T</strain>
    </source>
</reference>